<accession>A0ABQ3HUS1</accession>
<name>A0ABQ3HUS1_9SPHI</name>
<sequence length="676" mass="77873">MCFNVAGIALCVFVLYQGLAHAQTTLSEETEEAIIEQLLEGLDEAVDMSEFTEVLRHYQRFPIDLNRTDGKDLADLLFITPLQIAGMLQHRELSGHFLSVLELQAVEGFDLPMIEKLLPFVTVRPIGSLHQTGKVNQQLIVRYARVLERQIGYAMRDSSRSRYLGDANRYAVRYRLRLGENIRLAINMKKDAGEPFFRQQQRWGFDHYGVSLHVKGSGFLKELLLGDYALQVGQGLVIWNGLSFGKGPMITTTARSGADMRSYTSMNEYNFLRGFAGKLQWKALSMTPFVSLRKLSGNRVETEEGVEIRSLSTSGLHRTPNELKNRQQINHLTTGLNVSYERARLRVGALGVYSLYNGTITPLPALRNIHRFSAQSSLHTSTNYQFTIRNIYLYGEFAYHINGTWAMLNGLLASLSPQVSMFLTYRNYQPAYYAPFSQALGEGSLVANERGVYGGISYQLARKFVCIAYADAVRFPWIRFRADAPSRAVDLFLQGTYQWYKKGHVGLRYRYRIRQENTRLDVAERYLVDIERRQVRLNFQYKLSNTWEIRSRFERIAVQKEQQIDKGILLFQDLFLNVRGGRLHANARVAYFTTDSYDARLYAFENDVLYANAFPLYSGKGWRSYANIRYKINKQIDLWARYSFTRYRDAEKVGTGLDQSDGPYRSEVKIQMRCQW</sequence>
<protein>
    <recommendedName>
        <fullName evidence="4">Helix-hairpin-helix DNA-binding motif class 1 domain-containing protein</fullName>
    </recommendedName>
</protein>
<keyword evidence="1" id="KW-0732">Signal</keyword>
<dbReference type="InterPro" id="IPR010994">
    <property type="entry name" value="RuvA_2-like"/>
</dbReference>
<dbReference type="EMBL" id="BNAF01000002">
    <property type="protein sequence ID" value="GHE23567.1"/>
    <property type="molecule type" value="Genomic_DNA"/>
</dbReference>
<evidence type="ECO:0000313" key="3">
    <source>
        <dbReference type="Proteomes" id="UP000620550"/>
    </source>
</evidence>
<dbReference type="SUPFAM" id="SSF47781">
    <property type="entry name" value="RuvA domain 2-like"/>
    <property type="match status" value="1"/>
</dbReference>
<comment type="caution">
    <text evidence="2">The sequence shown here is derived from an EMBL/GenBank/DDBJ whole genome shotgun (WGS) entry which is preliminary data.</text>
</comment>
<proteinExistence type="predicted"/>
<dbReference type="Proteomes" id="UP000620550">
    <property type="component" value="Unassembled WGS sequence"/>
</dbReference>
<dbReference type="RefSeq" id="WP_189625073.1">
    <property type="nucleotide sequence ID" value="NZ_BNAF01000002.1"/>
</dbReference>
<evidence type="ECO:0000256" key="1">
    <source>
        <dbReference type="SAM" id="SignalP"/>
    </source>
</evidence>
<feature type="signal peptide" evidence="1">
    <location>
        <begin position="1"/>
        <end position="22"/>
    </location>
</feature>
<reference evidence="3" key="1">
    <citation type="journal article" date="2019" name="Int. J. Syst. Evol. Microbiol.">
        <title>The Global Catalogue of Microorganisms (GCM) 10K type strain sequencing project: providing services to taxonomists for standard genome sequencing and annotation.</title>
        <authorList>
            <consortium name="The Broad Institute Genomics Platform"/>
            <consortium name="The Broad Institute Genome Sequencing Center for Infectious Disease"/>
            <person name="Wu L."/>
            <person name="Ma J."/>
        </authorList>
    </citation>
    <scope>NUCLEOTIDE SEQUENCE [LARGE SCALE GENOMIC DNA]</scope>
    <source>
        <strain evidence="3">CGMCC 1.12966</strain>
    </source>
</reference>
<evidence type="ECO:0000313" key="2">
    <source>
        <dbReference type="EMBL" id="GHE23567.1"/>
    </source>
</evidence>
<organism evidence="2 3">
    <name type="scientific">Sphingobacterium griseoflavum</name>
    <dbReference type="NCBI Taxonomy" id="1474952"/>
    <lineage>
        <taxon>Bacteria</taxon>
        <taxon>Pseudomonadati</taxon>
        <taxon>Bacteroidota</taxon>
        <taxon>Sphingobacteriia</taxon>
        <taxon>Sphingobacteriales</taxon>
        <taxon>Sphingobacteriaceae</taxon>
        <taxon>Sphingobacterium</taxon>
    </lineage>
</organism>
<evidence type="ECO:0008006" key="4">
    <source>
        <dbReference type="Google" id="ProtNLM"/>
    </source>
</evidence>
<feature type="chain" id="PRO_5047285030" description="Helix-hairpin-helix DNA-binding motif class 1 domain-containing protein" evidence="1">
    <location>
        <begin position="23"/>
        <end position="676"/>
    </location>
</feature>
<keyword evidence="3" id="KW-1185">Reference proteome</keyword>
<gene>
    <name evidence="2" type="ORF">GCM10017764_05350</name>
</gene>